<keyword evidence="2" id="KW-1185">Reference proteome</keyword>
<accession>A0A1E3W3I0</accession>
<dbReference type="RefSeq" id="WP_069436598.1">
    <property type="nucleotide sequence ID" value="NZ_LPWG01000007.1"/>
</dbReference>
<reference evidence="1 2" key="1">
    <citation type="journal article" date="2016" name="Environ. Microbiol.">
        <title>New Methyloceanibacter diversity from North Sea sediments includes methanotroph containing solely the soluble methane monooxygenase.</title>
        <authorList>
            <person name="Vekeman B."/>
            <person name="Kerckhof F.M."/>
            <person name="Cremers G."/>
            <person name="de Vos P."/>
            <person name="Vandamme P."/>
            <person name="Boon N."/>
            <person name="Op den Camp H.J."/>
            <person name="Heylen K."/>
        </authorList>
    </citation>
    <scope>NUCLEOTIDE SEQUENCE [LARGE SCALE GENOMIC DNA]</scope>
    <source>
        <strain evidence="1 2">R-67174</strain>
    </source>
</reference>
<organism evidence="1 2">
    <name type="scientific">Methyloceanibacter methanicus</name>
    <dbReference type="NCBI Taxonomy" id="1774968"/>
    <lineage>
        <taxon>Bacteria</taxon>
        <taxon>Pseudomonadati</taxon>
        <taxon>Pseudomonadota</taxon>
        <taxon>Alphaproteobacteria</taxon>
        <taxon>Hyphomicrobiales</taxon>
        <taxon>Hyphomicrobiaceae</taxon>
        <taxon>Methyloceanibacter</taxon>
    </lineage>
</organism>
<sequence>MRWLRKERDWIGLVMVWGLLLQSLVIPVSTTAHAAMLATGSESAGIICTTRTASQVPVGTFAPDSQKQSQNSADCQCCHMSCRQGCGGMCSGAVLGAFAYLVAPGSAALSAAQRHGDQTVYEATLLAEGQPRAPPHA</sequence>
<dbReference type="EMBL" id="LPWG01000007">
    <property type="protein sequence ID" value="ODS00369.1"/>
    <property type="molecule type" value="Genomic_DNA"/>
</dbReference>
<evidence type="ECO:0000313" key="1">
    <source>
        <dbReference type="EMBL" id="ODS00369.1"/>
    </source>
</evidence>
<proteinExistence type="predicted"/>
<protein>
    <recommendedName>
        <fullName evidence="3">DUF2946 domain-containing protein</fullName>
    </recommendedName>
</protein>
<dbReference type="OrthoDB" id="8453943at2"/>
<evidence type="ECO:0000313" key="2">
    <source>
        <dbReference type="Proteomes" id="UP000094501"/>
    </source>
</evidence>
<gene>
    <name evidence="1" type="ORF">AUC68_00935</name>
</gene>
<dbReference type="Proteomes" id="UP000094501">
    <property type="component" value="Unassembled WGS sequence"/>
</dbReference>
<evidence type="ECO:0008006" key="3">
    <source>
        <dbReference type="Google" id="ProtNLM"/>
    </source>
</evidence>
<dbReference type="STRING" id="1774968.AUC68_00935"/>
<dbReference type="AlphaFoldDB" id="A0A1E3W3I0"/>
<comment type="caution">
    <text evidence="1">The sequence shown here is derived from an EMBL/GenBank/DDBJ whole genome shotgun (WGS) entry which is preliminary data.</text>
</comment>
<name>A0A1E3W3I0_9HYPH</name>